<evidence type="ECO:0000313" key="1">
    <source>
        <dbReference type="EMBL" id="SVB16597.1"/>
    </source>
</evidence>
<reference evidence="1" key="1">
    <citation type="submission" date="2018-05" db="EMBL/GenBank/DDBJ databases">
        <authorList>
            <person name="Lanie J.A."/>
            <person name="Ng W.-L."/>
            <person name="Kazmierczak K.M."/>
            <person name="Andrzejewski T.M."/>
            <person name="Davidsen T.M."/>
            <person name="Wayne K.J."/>
            <person name="Tettelin H."/>
            <person name="Glass J.I."/>
            <person name="Rusch D."/>
            <person name="Podicherti R."/>
            <person name="Tsui H.-C.T."/>
            <person name="Winkler M.E."/>
        </authorList>
    </citation>
    <scope>NUCLEOTIDE SEQUENCE</scope>
</reference>
<protein>
    <submittedName>
        <fullName evidence="1">Uncharacterized protein</fullName>
    </submittedName>
</protein>
<name>A0A382BTQ6_9ZZZZ</name>
<feature type="non-terminal residue" evidence="1">
    <location>
        <position position="1"/>
    </location>
</feature>
<sequence>VKYILPLLVIVFLAFAAQPSEAVEILHNYYSMQDDTEELASNYPDIAIYSEHASSTGLG</sequence>
<accession>A0A382BTQ6</accession>
<feature type="non-terminal residue" evidence="1">
    <location>
        <position position="59"/>
    </location>
</feature>
<organism evidence="1">
    <name type="scientific">marine metagenome</name>
    <dbReference type="NCBI Taxonomy" id="408172"/>
    <lineage>
        <taxon>unclassified sequences</taxon>
        <taxon>metagenomes</taxon>
        <taxon>ecological metagenomes</taxon>
    </lineage>
</organism>
<gene>
    <name evidence="1" type="ORF">METZ01_LOCUS169451</name>
</gene>
<dbReference type="AlphaFoldDB" id="A0A382BTQ6"/>
<dbReference type="EMBL" id="UINC01031095">
    <property type="protein sequence ID" value="SVB16597.1"/>
    <property type="molecule type" value="Genomic_DNA"/>
</dbReference>
<proteinExistence type="predicted"/>